<dbReference type="Proteomes" id="UP001275932">
    <property type="component" value="Unassembled WGS sequence"/>
</dbReference>
<dbReference type="RefSeq" id="WP_370396903.1">
    <property type="nucleotide sequence ID" value="NZ_JALBUT010000004.1"/>
</dbReference>
<name>A0ABU4WFW7_9BACT</name>
<accession>A0ABU4WFW7</accession>
<keyword evidence="2" id="KW-1185">Reference proteome</keyword>
<dbReference type="PANTHER" id="PTHR36454">
    <property type="entry name" value="LMO2823 PROTEIN"/>
    <property type="match status" value="1"/>
</dbReference>
<comment type="caution">
    <text evidence="1">The sequence shown here is derived from an EMBL/GenBank/DDBJ whole genome shotgun (WGS) entry which is preliminary data.</text>
</comment>
<sequence>MKIKAFKGLRPKDGLAKDIASLPYDVVNFKQACKEAEGKPLSFMRVVRSELELDPNIDPYTQAVYDHAKENFEKLVKNGYLIREDAPSMYLYRQQMGSHSQTGIVATFSAQDYDADVIKKHEKTRKAKEDDRYNLTRTLRVNTGPVFLTVKDGTKLDEIVENKKDEDALFDFVADDGIRHSVWKISDPKLLNEIVEVFDKIPCAYVADGHHRSASNARCARDLAKENPNHSGDEDYNWFLSVCFPAGQLKILPYNRVVKDLAGRTPEEFLAELKKVCEVSKTSEKEPKSPTNVNMYLDGEWYALAFGSTDGLDAVESLDVSLLQNRVLSPLLGIGDPRTDERIDFVGGIKGVKELERLVDSGEFKVAFSMYPTTVEQLMAIADAGQIMPPKSTWFEPKLRSGLFVHTF</sequence>
<evidence type="ECO:0000313" key="2">
    <source>
        <dbReference type="Proteomes" id="UP001275932"/>
    </source>
</evidence>
<organism evidence="1 2">
    <name type="scientific">Intestinicryptomonas porci</name>
    <dbReference type="NCBI Taxonomy" id="2926320"/>
    <lineage>
        <taxon>Bacteria</taxon>
        <taxon>Pseudomonadati</taxon>
        <taxon>Verrucomicrobiota</taxon>
        <taxon>Opitutia</taxon>
        <taxon>Opitutales</taxon>
        <taxon>Intestinicryptomonaceae</taxon>
        <taxon>Intestinicryptomonas</taxon>
    </lineage>
</organism>
<gene>
    <name evidence="1" type="ORF">MOX91_04575</name>
</gene>
<dbReference type="PANTHER" id="PTHR36454:SF1">
    <property type="entry name" value="DUF1015 DOMAIN-CONTAINING PROTEIN"/>
    <property type="match status" value="1"/>
</dbReference>
<dbReference type="PIRSF" id="PIRSF033563">
    <property type="entry name" value="UCP033563"/>
    <property type="match status" value="1"/>
</dbReference>
<dbReference type="EMBL" id="JALBUT010000004">
    <property type="protein sequence ID" value="MDX8415455.1"/>
    <property type="molecule type" value="Genomic_DNA"/>
</dbReference>
<reference evidence="1 2" key="1">
    <citation type="submission" date="2022-03" db="EMBL/GenBank/DDBJ databases">
        <title>Novel taxa within the pig intestine.</title>
        <authorList>
            <person name="Wylensek D."/>
            <person name="Bishof K."/>
            <person name="Afrizal A."/>
            <person name="Clavel T."/>
        </authorList>
    </citation>
    <scope>NUCLEOTIDE SEQUENCE [LARGE SCALE GENOMIC DNA]</scope>
    <source>
        <strain evidence="1 2">CLA-KB-P66</strain>
    </source>
</reference>
<protein>
    <submittedName>
        <fullName evidence="1">DUF1015 family protein</fullName>
    </submittedName>
</protein>
<dbReference type="InterPro" id="IPR008323">
    <property type="entry name" value="UCP033563"/>
</dbReference>
<dbReference type="Pfam" id="PF06245">
    <property type="entry name" value="DUF1015"/>
    <property type="match status" value="1"/>
</dbReference>
<evidence type="ECO:0000313" key="1">
    <source>
        <dbReference type="EMBL" id="MDX8415455.1"/>
    </source>
</evidence>
<proteinExistence type="predicted"/>